<accession>A0ABY3WQ33</accession>
<sequence length="731" mass="79868">MSPHEHNSARPQARQADRERPPAPLPRRRFLQFSAAGAVAAALPVAAAGSALAVAPGTGRALAAPAAFGPEPPLMHGYSGPQVKEWSPATDRFARYLRSRVPLAPRIAPFAPTQAHPGLDPRPRLMVLANDYVQPGWETEGYPYGPVAEAYALRFWQYADLYASWHGLPLDGEHDAEEPPYGFINVPNPGYTDAAHRNGVRSLGCWFWPRPEDFAEIVEKTPQGTFPVADKLIEMAGYFGFDGYFINQEAVIPAEQAEALMEMLTYLARKAPEGFHVQWYDSLTVDGGIDYQNEFNAVNSPWVVTPAGERISTSIFLNYWWNDAKVKASREHALAHGLDPFEAVYTGQEIGKYQFGQPYDPAAIFPEGGEPRTSWAFLGSEMVWATVTGDKSTIAAQAPAYTRERQLWSGPAQDPSRSGRTHEPDTGKPLDPEGWDGTAHHIVEKSPIGRLPFVTRFCTGTGERFFIDGEHVGDRPWFDIGVQDLLPTWQWWVRDGDGAPSDAVRVDYDHTDAYDGGSSLRLTGGLKAGESAVVRLYKTALTLTATTSLGLVHRRSGGAAELTVGLVFADDPTETAWLTVEDAAGSGWSRWSRGLGRWAGRTVAAIGVGLTAGAHGAPDIAVNLGELRLTADEREHAPRTPAGFTVDRVVRAADVASVYLGWEFAPRGVAHYDLFRRTPDGGREWLGRTFDGAYCVPSLELGTESGTARLELEAVSPTGRRSEPAHTRLTW</sequence>
<dbReference type="Gene3D" id="3.20.20.80">
    <property type="entry name" value="Glycosidases"/>
    <property type="match status" value="1"/>
</dbReference>
<dbReference type="PROSITE" id="PS51318">
    <property type="entry name" value="TAT"/>
    <property type="match status" value="1"/>
</dbReference>
<dbReference type="EMBL" id="CP071872">
    <property type="protein sequence ID" value="UNM13432.1"/>
    <property type="molecule type" value="Genomic_DNA"/>
</dbReference>
<feature type="region of interest" description="Disordered" evidence="1">
    <location>
        <begin position="1"/>
        <end position="24"/>
    </location>
</feature>
<organism evidence="3 4">
    <name type="scientific">Streptomyces formicae</name>
    <dbReference type="NCBI Taxonomy" id="1616117"/>
    <lineage>
        <taxon>Bacteria</taxon>
        <taxon>Bacillati</taxon>
        <taxon>Actinomycetota</taxon>
        <taxon>Actinomycetes</taxon>
        <taxon>Kitasatosporales</taxon>
        <taxon>Streptomycetaceae</taxon>
        <taxon>Streptomyces</taxon>
    </lineage>
</organism>
<evidence type="ECO:0000313" key="3">
    <source>
        <dbReference type="EMBL" id="UNM13432.1"/>
    </source>
</evidence>
<dbReference type="InterPro" id="IPR013783">
    <property type="entry name" value="Ig-like_fold"/>
</dbReference>
<evidence type="ECO:0000313" key="4">
    <source>
        <dbReference type="Proteomes" id="UP000828924"/>
    </source>
</evidence>
<dbReference type="InterPro" id="IPR005201">
    <property type="entry name" value="TIM_ENGase"/>
</dbReference>
<dbReference type="Proteomes" id="UP000828924">
    <property type="component" value="Chromosome"/>
</dbReference>
<dbReference type="Pfam" id="PF03644">
    <property type="entry name" value="Glyco_hydro_85"/>
    <property type="match status" value="1"/>
</dbReference>
<evidence type="ECO:0000259" key="2">
    <source>
        <dbReference type="Pfam" id="PF03644"/>
    </source>
</evidence>
<dbReference type="PANTHER" id="PTHR13246">
    <property type="entry name" value="ENDO BETA N-ACETYLGLUCOSAMINIDASE"/>
    <property type="match status" value="1"/>
</dbReference>
<name>A0ABY3WQ33_9ACTN</name>
<keyword evidence="4" id="KW-1185">Reference proteome</keyword>
<gene>
    <name evidence="3" type="ORF">J4032_19815</name>
</gene>
<feature type="compositionally biased region" description="Basic and acidic residues" evidence="1">
    <location>
        <begin position="420"/>
        <end position="431"/>
    </location>
</feature>
<feature type="domain" description="Cytosolic endo-beta-N-acetylglucosaminidase TIM barrel" evidence="2">
    <location>
        <begin position="147"/>
        <end position="465"/>
    </location>
</feature>
<protein>
    <recommendedName>
        <fullName evidence="2">Cytosolic endo-beta-N-acetylglucosaminidase TIM barrel domain-containing protein</fullName>
    </recommendedName>
</protein>
<dbReference type="Gene3D" id="2.60.120.260">
    <property type="entry name" value="Galactose-binding domain-like"/>
    <property type="match status" value="1"/>
</dbReference>
<dbReference type="RefSeq" id="WP_242332333.1">
    <property type="nucleotide sequence ID" value="NZ_CP071872.1"/>
</dbReference>
<dbReference type="PANTHER" id="PTHR13246:SF1">
    <property type="entry name" value="CYTOSOLIC ENDO-BETA-N-ACETYLGLUCOSAMINIDASE"/>
    <property type="match status" value="1"/>
</dbReference>
<dbReference type="Gene3D" id="2.60.40.10">
    <property type="entry name" value="Immunoglobulins"/>
    <property type="match status" value="1"/>
</dbReference>
<evidence type="ECO:0000256" key="1">
    <source>
        <dbReference type="SAM" id="MobiDB-lite"/>
    </source>
</evidence>
<proteinExistence type="predicted"/>
<dbReference type="InterPro" id="IPR006311">
    <property type="entry name" value="TAT_signal"/>
</dbReference>
<reference evidence="3 4" key="1">
    <citation type="submission" date="2021-03" db="EMBL/GenBank/DDBJ databases">
        <title>Complete genome of Streptomyces formicae strain 1H-GS9 (DSM 100524).</title>
        <authorList>
            <person name="Atanasov K.E."/>
            <person name="Altabella T."/>
            <person name="Ferrer A."/>
        </authorList>
    </citation>
    <scope>NUCLEOTIDE SEQUENCE [LARGE SCALE GENOMIC DNA]</scope>
    <source>
        <strain evidence="3 4">1H-GS9</strain>
    </source>
</reference>
<feature type="region of interest" description="Disordered" evidence="1">
    <location>
        <begin position="404"/>
        <end position="438"/>
    </location>
</feature>
<dbReference type="InterPro" id="IPR032979">
    <property type="entry name" value="ENGase"/>
</dbReference>